<feature type="transmembrane region" description="Helical" evidence="1">
    <location>
        <begin position="20"/>
        <end position="44"/>
    </location>
</feature>
<sequence>MDKGKGIEEKLFYRIFSRLYNFLLLNICFTIGLLPLAVLLFLPIQAVTVVLIKLLVSFTYLQLLLYALLYTTKEVVLEQRVKLFARFLRHFLFAIKKKLKMSVLHSLLLLWVSLDIYFVLVIAKIYLLLPFMAVLLLMVCSSAIEQMFEREMNFHVKAMARAAFRKLFVNFLGLLLLGIGVVVFEHHVFFCLLILPSILGSVYLHLRNYKRVVVASEVRE</sequence>
<name>A0A1T4KR85_9ENTE</name>
<dbReference type="Proteomes" id="UP000190328">
    <property type="component" value="Unassembled WGS sequence"/>
</dbReference>
<protein>
    <submittedName>
        <fullName evidence="2">Uncharacterized protein</fullName>
    </submittedName>
</protein>
<keyword evidence="3" id="KW-1185">Reference proteome</keyword>
<proteinExistence type="predicted"/>
<organism evidence="2 3">
    <name type="scientific">Pilibacter termitis</name>
    <dbReference type="NCBI Taxonomy" id="263852"/>
    <lineage>
        <taxon>Bacteria</taxon>
        <taxon>Bacillati</taxon>
        <taxon>Bacillota</taxon>
        <taxon>Bacilli</taxon>
        <taxon>Lactobacillales</taxon>
        <taxon>Enterococcaceae</taxon>
        <taxon>Pilibacter</taxon>
    </lineage>
</organism>
<evidence type="ECO:0000313" key="3">
    <source>
        <dbReference type="Proteomes" id="UP000190328"/>
    </source>
</evidence>
<evidence type="ECO:0000256" key="1">
    <source>
        <dbReference type="SAM" id="Phobius"/>
    </source>
</evidence>
<keyword evidence="1" id="KW-0812">Transmembrane</keyword>
<accession>A0A1T4KR85</accession>
<dbReference type="RefSeq" id="WP_078806304.1">
    <property type="nucleotide sequence ID" value="NZ_FUXI01000003.1"/>
</dbReference>
<feature type="transmembrane region" description="Helical" evidence="1">
    <location>
        <begin position="164"/>
        <end position="181"/>
    </location>
</feature>
<feature type="transmembrane region" description="Helical" evidence="1">
    <location>
        <begin position="99"/>
        <end position="119"/>
    </location>
</feature>
<reference evidence="2 3" key="1">
    <citation type="submission" date="2017-02" db="EMBL/GenBank/DDBJ databases">
        <authorList>
            <person name="Peterson S.W."/>
        </authorList>
    </citation>
    <scope>NUCLEOTIDE SEQUENCE [LARGE SCALE GENOMIC DNA]</scope>
    <source>
        <strain evidence="2 3">ATCC BAA-1030</strain>
    </source>
</reference>
<keyword evidence="1" id="KW-1133">Transmembrane helix</keyword>
<dbReference type="AlphaFoldDB" id="A0A1T4KR85"/>
<gene>
    <name evidence="2" type="ORF">SAMN02745116_00341</name>
</gene>
<feature type="transmembrane region" description="Helical" evidence="1">
    <location>
        <begin position="187"/>
        <end position="206"/>
    </location>
</feature>
<feature type="transmembrane region" description="Helical" evidence="1">
    <location>
        <begin position="50"/>
        <end position="70"/>
    </location>
</feature>
<keyword evidence="1" id="KW-0472">Membrane</keyword>
<dbReference type="EMBL" id="FUXI01000003">
    <property type="protein sequence ID" value="SJZ44890.1"/>
    <property type="molecule type" value="Genomic_DNA"/>
</dbReference>
<dbReference type="STRING" id="263852.SAMN02745116_00341"/>
<feature type="transmembrane region" description="Helical" evidence="1">
    <location>
        <begin position="125"/>
        <end position="144"/>
    </location>
</feature>
<evidence type="ECO:0000313" key="2">
    <source>
        <dbReference type="EMBL" id="SJZ44890.1"/>
    </source>
</evidence>